<dbReference type="InterPro" id="IPR036291">
    <property type="entry name" value="NAD(P)-bd_dom_sf"/>
</dbReference>
<name>A0A6H5J651_9HYME</name>
<dbReference type="Proteomes" id="UP000479190">
    <property type="component" value="Unassembled WGS sequence"/>
</dbReference>
<comment type="subcellular location">
    <subcellularLocation>
        <location evidence="1">Mitochondrion</location>
    </subcellularLocation>
</comment>
<evidence type="ECO:0000259" key="6">
    <source>
        <dbReference type="SMART" id="SM00829"/>
    </source>
</evidence>
<dbReference type="Pfam" id="PF08240">
    <property type="entry name" value="ADH_N"/>
    <property type="match status" value="1"/>
</dbReference>
<dbReference type="PANTHER" id="PTHR11695">
    <property type="entry name" value="ALCOHOL DEHYDROGENASE RELATED"/>
    <property type="match status" value="1"/>
</dbReference>
<dbReference type="GO" id="GO:0016491">
    <property type="term" value="F:oxidoreductase activity"/>
    <property type="evidence" value="ECO:0007669"/>
    <property type="project" value="UniProtKB-KW"/>
</dbReference>
<dbReference type="FunFam" id="3.40.50.720:FF:000147">
    <property type="entry name" value="Reticulon-4-interacting protein 1 homolog, mitochondrial"/>
    <property type="match status" value="1"/>
</dbReference>
<evidence type="ECO:0000256" key="3">
    <source>
        <dbReference type="ARBA" id="ARBA00022946"/>
    </source>
</evidence>
<dbReference type="InterPro" id="IPR050700">
    <property type="entry name" value="YIM1/Zinc_Alcohol_DH_Fams"/>
</dbReference>
<dbReference type="OrthoDB" id="48317at2759"/>
<dbReference type="AlphaFoldDB" id="A0A6H5J651"/>
<dbReference type="SUPFAM" id="SSF50129">
    <property type="entry name" value="GroES-like"/>
    <property type="match status" value="1"/>
</dbReference>
<sequence>MWVKCTAILRYNRNFRFVQLRQLSQLDAKANDNADSKMQAWQINSYGGIQELQLNKVTIPVLSNPNDVLVKIDASSVNPIDVAMINGYGSKVLNLMRQAKGCCGKPYSDIEFPLTMGRDFAGTVVSKGHGVDKFKVGDEVWGVIPVEQQGCHSNFVVVNSCLTNLRPQNITYIEAASILYAGLTAWSALYYTGGLCYKTVFPTQSNKQILVLGGSGGVGTLAVQLLKAWRMQVVTTCNTDATDCLYKLGADTVIDYTESDADAKIIAEGPYDIILDCANVGPEVVKSKKYPHHNYITLNSPLLKNIDEHGLVLGAVKNIGDLLKQNIPSDEIKSFVKWGFFAPSPTGIKTIQEFVESSKIVPVVQEVFPFRELPEAYKKVQEGHLRGKIVIDMR</sequence>
<dbReference type="PANTHER" id="PTHR11695:SF294">
    <property type="entry name" value="RETICULON-4-INTERACTING PROTEIN 1, MITOCHONDRIAL"/>
    <property type="match status" value="1"/>
</dbReference>
<dbReference type="SUPFAM" id="SSF51735">
    <property type="entry name" value="NAD(P)-binding Rossmann-fold domains"/>
    <property type="match status" value="1"/>
</dbReference>
<dbReference type="GO" id="GO:0008270">
    <property type="term" value="F:zinc ion binding"/>
    <property type="evidence" value="ECO:0007669"/>
    <property type="project" value="InterPro"/>
</dbReference>
<dbReference type="GO" id="GO:0005739">
    <property type="term" value="C:mitochondrion"/>
    <property type="evidence" value="ECO:0007669"/>
    <property type="project" value="UniProtKB-SubCell"/>
</dbReference>
<protein>
    <recommendedName>
        <fullName evidence="6">Enoyl reductase (ER) domain-containing protein</fullName>
    </recommendedName>
</protein>
<dbReference type="InterPro" id="IPR011032">
    <property type="entry name" value="GroES-like_sf"/>
</dbReference>
<keyword evidence="5" id="KW-0496">Mitochondrion</keyword>
<dbReference type="SMART" id="SM00829">
    <property type="entry name" value="PKS_ER"/>
    <property type="match status" value="1"/>
</dbReference>
<dbReference type="EMBL" id="CADCXV010001372">
    <property type="protein sequence ID" value="CAB0043990.1"/>
    <property type="molecule type" value="Genomic_DNA"/>
</dbReference>
<keyword evidence="8" id="KW-1185">Reference proteome</keyword>
<evidence type="ECO:0000313" key="8">
    <source>
        <dbReference type="Proteomes" id="UP000479190"/>
    </source>
</evidence>
<dbReference type="InterPro" id="IPR002364">
    <property type="entry name" value="Quin_OxRdtase/zeta-crystal_CS"/>
</dbReference>
<reference evidence="7 8" key="1">
    <citation type="submission" date="2020-02" db="EMBL/GenBank/DDBJ databases">
        <authorList>
            <person name="Ferguson B K."/>
        </authorList>
    </citation>
    <scope>NUCLEOTIDE SEQUENCE [LARGE SCALE GENOMIC DNA]</scope>
</reference>
<dbReference type="InterPro" id="IPR020843">
    <property type="entry name" value="ER"/>
</dbReference>
<gene>
    <name evidence="7" type="ORF">TBRA_LOCUS15578</name>
</gene>
<dbReference type="Pfam" id="PF13602">
    <property type="entry name" value="ADH_zinc_N_2"/>
    <property type="match status" value="1"/>
</dbReference>
<dbReference type="InterPro" id="IPR037397">
    <property type="entry name" value="RTN4IP1"/>
</dbReference>
<comment type="similarity">
    <text evidence="2">Belongs to the zinc-containing alcohol dehydrogenase family. Quinone oxidoreductase subfamily.</text>
</comment>
<accession>A0A6H5J651</accession>
<dbReference type="CDD" id="cd08248">
    <property type="entry name" value="RTN4I1"/>
    <property type="match status" value="1"/>
</dbReference>
<proteinExistence type="inferred from homology"/>
<dbReference type="InterPro" id="IPR013154">
    <property type="entry name" value="ADH-like_N"/>
</dbReference>
<evidence type="ECO:0000256" key="2">
    <source>
        <dbReference type="ARBA" id="ARBA00010371"/>
    </source>
</evidence>
<organism evidence="7 8">
    <name type="scientific">Trichogramma brassicae</name>
    <dbReference type="NCBI Taxonomy" id="86971"/>
    <lineage>
        <taxon>Eukaryota</taxon>
        <taxon>Metazoa</taxon>
        <taxon>Ecdysozoa</taxon>
        <taxon>Arthropoda</taxon>
        <taxon>Hexapoda</taxon>
        <taxon>Insecta</taxon>
        <taxon>Pterygota</taxon>
        <taxon>Neoptera</taxon>
        <taxon>Endopterygota</taxon>
        <taxon>Hymenoptera</taxon>
        <taxon>Apocrita</taxon>
        <taxon>Proctotrupomorpha</taxon>
        <taxon>Chalcidoidea</taxon>
        <taxon>Trichogrammatidae</taxon>
        <taxon>Trichogramma</taxon>
    </lineage>
</organism>
<evidence type="ECO:0000313" key="7">
    <source>
        <dbReference type="EMBL" id="CAB0043990.1"/>
    </source>
</evidence>
<keyword evidence="3" id="KW-0809">Transit peptide</keyword>
<evidence type="ECO:0000256" key="1">
    <source>
        <dbReference type="ARBA" id="ARBA00004173"/>
    </source>
</evidence>
<dbReference type="Gene3D" id="3.90.180.10">
    <property type="entry name" value="Medium-chain alcohol dehydrogenases, catalytic domain"/>
    <property type="match status" value="1"/>
</dbReference>
<feature type="domain" description="Enoyl reductase (ER)" evidence="6">
    <location>
        <begin position="47"/>
        <end position="391"/>
    </location>
</feature>
<evidence type="ECO:0000256" key="5">
    <source>
        <dbReference type="ARBA" id="ARBA00023128"/>
    </source>
</evidence>
<evidence type="ECO:0000256" key="4">
    <source>
        <dbReference type="ARBA" id="ARBA00023002"/>
    </source>
</evidence>
<dbReference type="PROSITE" id="PS01162">
    <property type="entry name" value="QOR_ZETA_CRYSTAL"/>
    <property type="match status" value="1"/>
</dbReference>
<dbReference type="Gene3D" id="3.40.50.720">
    <property type="entry name" value="NAD(P)-binding Rossmann-like Domain"/>
    <property type="match status" value="1"/>
</dbReference>
<keyword evidence="4" id="KW-0560">Oxidoreductase</keyword>